<proteinExistence type="predicted"/>
<accession>A0ABT3KMT8</accession>
<organism evidence="1 2">
    <name type="scientific">Verminephrobacter aporrectodeae subsp. tuberculatae</name>
    <dbReference type="NCBI Taxonomy" id="1110392"/>
    <lineage>
        <taxon>Bacteria</taxon>
        <taxon>Pseudomonadati</taxon>
        <taxon>Pseudomonadota</taxon>
        <taxon>Betaproteobacteria</taxon>
        <taxon>Burkholderiales</taxon>
        <taxon>Comamonadaceae</taxon>
        <taxon>Verminephrobacter</taxon>
    </lineage>
</organism>
<dbReference type="EMBL" id="QZCW01000001">
    <property type="protein sequence ID" value="MCW5319635.1"/>
    <property type="molecule type" value="Genomic_DNA"/>
</dbReference>
<sequence>MTIKHESRHTAEFLLTEGNGQISREAITLSAGDALPSGQVLGIKTDTGEYAPYSNAATDGTEVAVGVLYAPLPANTSARAGVAIVRLAEVSTARLTGIDAAGTADLKVRHIIVR</sequence>
<evidence type="ECO:0000313" key="1">
    <source>
        <dbReference type="EMBL" id="MCW5319635.1"/>
    </source>
</evidence>
<reference evidence="2" key="1">
    <citation type="submission" date="2023-07" db="EMBL/GenBank/DDBJ databases">
        <title>Verminephrobacter genomes.</title>
        <authorList>
            <person name="Lund M.B."/>
        </authorList>
    </citation>
    <scope>NUCLEOTIDE SEQUENCE [LARGE SCALE GENOMIC DNA]</scope>
    <source>
        <strain evidence="2">AtM5-05</strain>
    </source>
</reference>
<gene>
    <name evidence="1" type="ORF">D5039_00095</name>
</gene>
<comment type="caution">
    <text evidence="1">The sequence shown here is derived from an EMBL/GenBank/DDBJ whole genome shotgun (WGS) entry which is preliminary data.</text>
</comment>
<name>A0ABT3KMT8_9BURK</name>
<dbReference type="Proteomes" id="UP001208935">
    <property type="component" value="Unassembled WGS sequence"/>
</dbReference>
<dbReference type="RefSeq" id="WP_265280635.1">
    <property type="nucleotide sequence ID" value="NZ_QZCW01000001.1"/>
</dbReference>
<dbReference type="Pfam" id="PF02924">
    <property type="entry name" value="HDPD"/>
    <property type="match status" value="1"/>
</dbReference>
<protein>
    <submittedName>
        <fullName evidence="1">Head decoration protein</fullName>
    </submittedName>
</protein>
<keyword evidence="2" id="KW-1185">Reference proteome</keyword>
<dbReference type="InterPro" id="IPR004195">
    <property type="entry name" value="Head_decoration_D"/>
</dbReference>
<evidence type="ECO:0000313" key="2">
    <source>
        <dbReference type="Proteomes" id="UP001208935"/>
    </source>
</evidence>